<dbReference type="InterPro" id="IPR003034">
    <property type="entry name" value="SAP_dom"/>
</dbReference>
<evidence type="ECO:0000256" key="8">
    <source>
        <dbReference type="ARBA" id="ARBA00022801"/>
    </source>
</evidence>
<dbReference type="GO" id="GO:0048476">
    <property type="term" value="C:Holliday junction resolvase complex"/>
    <property type="evidence" value="ECO:0007669"/>
    <property type="project" value="UniProtKB-UniRule"/>
</dbReference>
<dbReference type="GO" id="GO:0008821">
    <property type="term" value="F:crossover junction DNA endonuclease activity"/>
    <property type="evidence" value="ECO:0007669"/>
    <property type="project" value="UniProtKB-UniRule"/>
</dbReference>
<evidence type="ECO:0000256" key="5">
    <source>
        <dbReference type="ARBA" id="ARBA00022723"/>
    </source>
</evidence>
<comment type="subunit">
    <text evidence="13">Interacts with EME1.</text>
</comment>
<dbReference type="EC" id="3.1.22.-" evidence="13"/>
<dbReference type="Gene3D" id="3.40.50.10130">
    <property type="match status" value="1"/>
</dbReference>
<organism evidence="15">
    <name type="scientific">Trypanosoma vivax (strain Y486)</name>
    <dbReference type="NCBI Taxonomy" id="1055687"/>
    <lineage>
        <taxon>Eukaryota</taxon>
        <taxon>Discoba</taxon>
        <taxon>Euglenozoa</taxon>
        <taxon>Kinetoplastea</taxon>
        <taxon>Metakinetoplastina</taxon>
        <taxon>Trypanosomatida</taxon>
        <taxon>Trypanosomatidae</taxon>
        <taxon>Trypanosoma</taxon>
        <taxon>Duttonella</taxon>
    </lineage>
</organism>
<dbReference type="GO" id="GO:0031573">
    <property type="term" value="P:mitotic intra-S DNA damage checkpoint signaling"/>
    <property type="evidence" value="ECO:0007669"/>
    <property type="project" value="TreeGrafter"/>
</dbReference>
<dbReference type="Pfam" id="PF02732">
    <property type="entry name" value="ERCC4"/>
    <property type="match status" value="1"/>
</dbReference>
<evidence type="ECO:0000256" key="13">
    <source>
        <dbReference type="RuleBase" id="RU369042"/>
    </source>
</evidence>
<dbReference type="GO" id="GO:0006308">
    <property type="term" value="P:DNA catabolic process"/>
    <property type="evidence" value="ECO:0007669"/>
    <property type="project" value="UniProtKB-UniRule"/>
</dbReference>
<dbReference type="SUPFAM" id="SSF52980">
    <property type="entry name" value="Restriction endonuclease-like"/>
    <property type="match status" value="1"/>
</dbReference>
<dbReference type="Gene3D" id="1.10.720.30">
    <property type="entry name" value="SAP domain"/>
    <property type="match status" value="1"/>
</dbReference>
<dbReference type="InterPro" id="IPR006166">
    <property type="entry name" value="ERCC4_domain"/>
</dbReference>
<dbReference type="GO" id="GO:0048257">
    <property type="term" value="F:3'-flap endonuclease activity"/>
    <property type="evidence" value="ECO:0007669"/>
    <property type="project" value="TreeGrafter"/>
</dbReference>
<keyword evidence="8 13" id="KW-0378">Hydrolase</keyword>
<dbReference type="GO" id="GO:0005634">
    <property type="term" value="C:nucleus"/>
    <property type="evidence" value="ECO:0007669"/>
    <property type="project" value="UniProtKB-SubCell"/>
</dbReference>
<dbReference type="GO" id="GO:0003677">
    <property type="term" value="F:DNA binding"/>
    <property type="evidence" value="ECO:0007669"/>
    <property type="project" value="UniProtKB-UniRule"/>
</dbReference>
<dbReference type="InterPro" id="IPR011335">
    <property type="entry name" value="Restrct_endonuc-II-like"/>
</dbReference>
<proteinExistence type="inferred from homology"/>
<dbReference type="AlphaFoldDB" id="G0TZK1"/>
<comment type="subcellular location">
    <subcellularLocation>
        <location evidence="2 13">Nucleus</location>
    </subcellularLocation>
</comment>
<feature type="domain" description="SAP" evidence="14">
    <location>
        <begin position="166"/>
        <end position="200"/>
    </location>
</feature>
<dbReference type="Pfam" id="PF02037">
    <property type="entry name" value="SAP"/>
    <property type="match status" value="1"/>
</dbReference>
<dbReference type="InterPro" id="IPR033309">
    <property type="entry name" value="Mus81"/>
</dbReference>
<keyword evidence="11 13" id="KW-0234">DNA repair</keyword>
<gene>
    <name evidence="15" type="ORF">TVY486_0806360</name>
</gene>
<dbReference type="GO" id="GO:0000712">
    <property type="term" value="P:resolution of meiotic recombination intermediates"/>
    <property type="evidence" value="ECO:0007669"/>
    <property type="project" value="TreeGrafter"/>
</dbReference>
<evidence type="ECO:0000256" key="11">
    <source>
        <dbReference type="ARBA" id="ARBA00023204"/>
    </source>
</evidence>
<evidence type="ECO:0000259" key="14">
    <source>
        <dbReference type="PROSITE" id="PS50800"/>
    </source>
</evidence>
<dbReference type="Gene3D" id="1.10.150.670">
    <property type="entry name" value="Crossover junction endonuclease EME1, DNA-binding domain"/>
    <property type="match status" value="1"/>
</dbReference>
<evidence type="ECO:0000256" key="9">
    <source>
        <dbReference type="ARBA" id="ARBA00022842"/>
    </source>
</evidence>
<evidence type="ECO:0000256" key="3">
    <source>
        <dbReference type="ARBA" id="ARBA00010015"/>
    </source>
</evidence>
<dbReference type="GO" id="GO:0046872">
    <property type="term" value="F:metal ion binding"/>
    <property type="evidence" value="ECO:0007669"/>
    <property type="project" value="UniProtKB-UniRule"/>
</dbReference>
<reference evidence="15" key="1">
    <citation type="journal article" date="2012" name="Proc. Natl. Acad. Sci. U.S.A.">
        <title>Antigenic diversity is generated by distinct evolutionary mechanisms in African trypanosome species.</title>
        <authorList>
            <person name="Jackson A.P."/>
            <person name="Berry A."/>
            <person name="Aslett M."/>
            <person name="Allison H.C."/>
            <person name="Burton P."/>
            <person name="Vavrova-Anderson J."/>
            <person name="Brown R."/>
            <person name="Browne H."/>
            <person name="Corton N."/>
            <person name="Hauser H."/>
            <person name="Gamble J."/>
            <person name="Gilderthorp R."/>
            <person name="Marcello L."/>
            <person name="McQuillan J."/>
            <person name="Otto T.D."/>
            <person name="Quail M.A."/>
            <person name="Sanders M.J."/>
            <person name="van Tonder A."/>
            <person name="Ginger M.L."/>
            <person name="Field M.C."/>
            <person name="Barry J.D."/>
            <person name="Hertz-Fowler C."/>
            <person name="Berriman M."/>
        </authorList>
    </citation>
    <scope>NUCLEOTIDE SEQUENCE</scope>
    <source>
        <strain evidence="15">Y486</strain>
    </source>
</reference>
<evidence type="ECO:0000256" key="2">
    <source>
        <dbReference type="ARBA" id="ARBA00004123"/>
    </source>
</evidence>
<evidence type="ECO:0000256" key="10">
    <source>
        <dbReference type="ARBA" id="ARBA00023172"/>
    </source>
</evidence>
<comment type="function">
    <text evidence="13">Interacts with EME1 to form a DNA structure-specific endonuclease with substrate preference for branched DNA structures with a 5'-end at the branch nick. Typical substrates include 3'-flap structures, D-loops, replication forks and nicked Holliday junctions. May be required in mitosis for the processing of stalled or collapsed replication fork intermediates. May be required in meiosis for the repair of meiosis-specific double strand breaks subsequent to single-end invasion (SEI).</text>
</comment>
<comment type="cofactor">
    <cofactor evidence="1 13">
        <name>Mg(2+)</name>
        <dbReference type="ChEBI" id="CHEBI:18420"/>
    </cofactor>
</comment>
<dbReference type="PANTHER" id="PTHR13451:SF0">
    <property type="entry name" value="CROSSOVER JUNCTION ENDONUCLEASE MUS81"/>
    <property type="match status" value="1"/>
</dbReference>
<dbReference type="PANTHER" id="PTHR13451">
    <property type="entry name" value="CLASS II CROSSOVER JUNCTION ENDONUCLEASE MUS81"/>
    <property type="match status" value="1"/>
</dbReference>
<protein>
    <recommendedName>
        <fullName evidence="13">Crossover junction endonuclease MUS81</fullName>
        <ecNumber evidence="13">3.1.22.-</ecNumber>
    </recommendedName>
</protein>
<keyword evidence="7 13" id="KW-0227">DNA damage</keyword>
<evidence type="ECO:0000256" key="12">
    <source>
        <dbReference type="ARBA" id="ARBA00023242"/>
    </source>
</evidence>
<evidence type="ECO:0000256" key="4">
    <source>
        <dbReference type="ARBA" id="ARBA00022722"/>
    </source>
</evidence>
<dbReference type="InterPro" id="IPR042530">
    <property type="entry name" value="EME1/EME2_C"/>
</dbReference>
<keyword evidence="4 13" id="KW-0540">Nuclease</keyword>
<keyword evidence="12 13" id="KW-0539">Nucleus</keyword>
<dbReference type="GO" id="GO:0000727">
    <property type="term" value="P:double-strand break repair via break-induced replication"/>
    <property type="evidence" value="ECO:0007669"/>
    <property type="project" value="UniProtKB-UniRule"/>
</dbReference>
<dbReference type="SMART" id="SM00891">
    <property type="entry name" value="ERCC4"/>
    <property type="match status" value="1"/>
</dbReference>
<keyword evidence="6 13" id="KW-0255">Endonuclease</keyword>
<evidence type="ECO:0000256" key="6">
    <source>
        <dbReference type="ARBA" id="ARBA00022759"/>
    </source>
</evidence>
<dbReference type="InterPro" id="IPR036361">
    <property type="entry name" value="SAP_dom_sf"/>
</dbReference>
<evidence type="ECO:0000313" key="15">
    <source>
        <dbReference type="EMBL" id="CCC50029.1"/>
    </source>
</evidence>
<evidence type="ECO:0000256" key="1">
    <source>
        <dbReference type="ARBA" id="ARBA00001946"/>
    </source>
</evidence>
<keyword evidence="10 13" id="KW-0233">DNA recombination</keyword>
<sequence>MQESQNTQLAADIERRWPGRFLMFCTALRGHPIPISSGAAATQLRGCREELTQELDSYFSSLAREEGAVDVVARCTCFPAIHNAIKATDTAWLSRSPFRCFKICRIEGHGVVLPQSEYLPTASGCGHRPFGETICRPHLSLYQTGKEVEVAREDTLGTPTEAHFWDEKLSMKELREHCVSLGLLTVGTKKDLVARLRQYKAKSNNERTAGSGTSFSKQFTLTSAEALEHCRRLRTPFRSPSSSHLSPTPPPSELRLFYAPHSKLSLVLCRKEDKKVALTKSCASIRKNWPFLNAGHRAKQSGTVLSWLLLVDNRERVHGTHRRMQEMLREAGIATESCTLPCGDFMIGIDSAGDRHFAKSAENASTCASSDIPQEGANDVIASIPRCISFVVVERKTVKDLCASITAPRYYEQRRLLAASPFLSVVWVIEGSTEQLRSDERRRVFSACSSLVTVPRFRVVRTRNFAETVLFLHSLGCATASVVANSYKDGIKKPSLVADATACIRHMEKTRCYMQAHTTFPRMLMCIRGCSSTLAQQLKQKYGSLLHLWQRLRNNGREACDRDYNVIQMGQMHKEVYVWLTEFLLSRHYV</sequence>
<evidence type="ECO:0000256" key="7">
    <source>
        <dbReference type="ARBA" id="ARBA00022763"/>
    </source>
</evidence>
<dbReference type="EMBL" id="HE573024">
    <property type="protein sequence ID" value="CCC50029.1"/>
    <property type="molecule type" value="Genomic_DNA"/>
</dbReference>
<keyword evidence="5 13" id="KW-0479">Metal-binding</keyword>
<keyword evidence="9 13" id="KW-0460">Magnesium</keyword>
<dbReference type="PROSITE" id="PS50800">
    <property type="entry name" value="SAP"/>
    <property type="match status" value="1"/>
</dbReference>
<name>G0TZK1_TRYVY</name>
<comment type="similarity">
    <text evidence="3 13">Belongs to the XPF family.</text>
</comment>
<accession>G0TZK1</accession>